<gene>
    <name evidence="3" type="ORF">KFL_000720170</name>
</gene>
<proteinExistence type="predicted"/>
<keyword evidence="1" id="KW-1133">Transmembrane helix</keyword>
<reference evidence="3 4" key="1">
    <citation type="journal article" date="2014" name="Nat. Commun.">
        <title>Klebsormidium flaccidum genome reveals primary factors for plant terrestrial adaptation.</title>
        <authorList>
            <person name="Hori K."/>
            <person name="Maruyama F."/>
            <person name="Fujisawa T."/>
            <person name="Togashi T."/>
            <person name="Yamamoto N."/>
            <person name="Seo M."/>
            <person name="Sato S."/>
            <person name="Yamada T."/>
            <person name="Mori H."/>
            <person name="Tajima N."/>
            <person name="Moriyama T."/>
            <person name="Ikeuchi M."/>
            <person name="Watanabe M."/>
            <person name="Wada H."/>
            <person name="Kobayashi K."/>
            <person name="Saito M."/>
            <person name="Masuda T."/>
            <person name="Sasaki-Sekimoto Y."/>
            <person name="Mashiguchi K."/>
            <person name="Awai K."/>
            <person name="Shimojima M."/>
            <person name="Masuda S."/>
            <person name="Iwai M."/>
            <person name="Nobusawa T."/>
            <person name="Narise T."/>
            <person name="Kondo S."/>
            <person name="Saito H."/>
            <person name="Sato R."/>
            <person name="Murakawa M."/>
            <person name="Ihara Y."/>
            <person name="Oshima-Yamada Y."/>
            <person name="Ohtaka K."/>
            <person name="Satoh M."/>
            <person name="Sonobe K."/>
            <person name="Ishii M."/>
            <person name="Ohtani R."/>
            <person name="Kanamori-Sato M."/>
            <person name="Honoki R."/>
            <person name="Miyazaki D."/>
            <person name="Mochizuki H."/>
            <person name="Umetsu J."/>
            <person name="Higashi K."/>
            <person name="Shibata D."/>
            <person name="Kamiya Y."/>
            <person name="Sato N."/>
            <person name="Nakamura Y."/>
            <person name="Tabata S."/>
            <person name="Ida S."/>
            <person name="Kurokawa K."/>
            <person name="Ohta H."/>
        </authorList>
    </citation>
    <scope>NUCLEOTIDE SEQUENCE [LARGE SCALE GENOMIC DNA]</scope>
    <source>
        <strain evidence="3 4">NIES-2285</strain>
    </source>
</reference>
<dbReference type="AlphaFoldDB" id="A0A1Y1HZ56"/>
<dbReference type="OrthoDB" id="2013512at2759"/>
<evidence type="ECO:0000313" key="4">
    <source>
        <dbReference type="Proteomes" id="UP000054558"/>
    </source>
</evidence>
<accession>A0A1Y1HZ56</accession>
<feature type="chain" id="PRO_5012485725" description="Peptidase A1 domain-containing protein" evidence="2">
    <location>
        <begin position="26"/>
        <end position="550"/>
    </location>
</feature>
<organism evidence="3 4">
    <name type="scientific">Klebsormidium nitens</name>
    <name type="common">Green alga</name>
    <name type="synonym">Ulothrix nitens</name>
    <dbReference type="NCBI Taxonomy" id="105231"/>
    <lineage>
        <taxon>Eukaryota</taxon>
        <taxon>Viridiplantae</taxon>
        <taxon>Streptophyta</taxon>
        <taxon>Klebsormidiophyceae</taxon>
        <taxon>Klebsormidiales</taxon>
        <taxon>Klebsormidiaceae</taxon>
        <taxon>Klebsormidium</taxon>
    </lineage>
</organism>
<name>A0A1Y1HZ56_KLENI</name>
<dbReference type="EMBL" id="DF237021">
    <property type="protein sequence ID" value="GAQ81148.1"/>
    <property type="molecule type" value="Genomic_DNA"/>
</dbReference>
<keyword evidence="4" id="KW-1185">Reference proteome</keyword>
<evidence type="ECO:0000256" key="1">
    <source>
        <dbReference type="SAM" id="Phobius"/>
    </source>
</evidence>
<feature type="transmembrane region" description="Helical" evidence="1">
    <location>
        <begin position="487"/>
        <end position="511"/>
    </location>
</feature>
<sequence>MARKGILAAWQFAVLSMSLLGSALSGKISTISPVRPLVSGLKDSDLPLPYEGDTVTAVKVSLDDSRVTQPEGPDKDNIIADIQGAGPTSWSISRWNKGDLAMRIAPRHRYAQSNLGIPPGDQGFTTSDPKDFSAQAWRPHPERGVTLASVARNGVRRNREGPVMYGVVSASTDSSGYGYSMTDGTFGHEDPSLDINVGAAGSVGESSIDFGVAWFPYAQGWIGGFLAARSSASAAATWLTRESKSPSLPNNAGEVVTWWARGAYVRLPKVDPRNDGMLLTIATDSGQQNSDTNIVSVYPDKKHWVLNVREDSQVNPGVVTVLNQWVFSFLYIPFSADGLIGGWVSGTDGSLRRSAGGPAVRRLGVGQYEIDPRLGRASERDGILLLQVADKEPAVLDALMARSAFLSYNYSGDNKMFVEARRVMAHNPGADLQTDAGGVRHDVPVDRGEDFPLVDTDFYFAWVDFRNPLSPTAGSASFSGPRSNNGAGFGLGFVFGLVGTLLVGTVTWIVLKYVYHRPRGGPSLVAMSEFGRDDLDSDLLESAEEYRFQD</sequence>
<evidence type="ECO:0000313" key="3">
    <source>
        <dbReference type="EMBL" id="GAQ81148.1"/>
    </source>
</evidence>
<keyword evidence="1" id="KW-0812">Transmembrane</keyword>
<protein>
    <recommendedName>
        <fullName evidence="5">Peptidase A1 domain-containing protein</fullName>
    </recommendedName>
</protein>
<evidence type="ECO:0000256" key="2">
    <source>
        <dbReference type="SAM" id="SignalP"/>
    </source>
</evidence>
<evidence type="ECO:0008006" key="5">
    <source>
        <dbReference type="Google" id="ProtNLM"/>
    </source>
</evidence>
<dbReference type="Proteomes" id="UP000054558">
    <property type="component" value="Unassembled WGS sequence"/>
</dbReference>
<feature type="signal peptide" evidence="2">
    <location>
        <begin position="1"/>
        <end position="25"/>
    </location>
</feature>
<keyword evidence="1" id="KW-0472">Membrane</keyword>
<keyword evidence="2" id="KW-0732">Signal</keyword>
<dbReference type="OMA" id="QEMSAKW"/>